<dbReference type="EMBL" id="LUAW01000049">
    <property type="protein sequence ID" value="KYQ70674.1"/>
    <property type="molecule type" value="Genomic_DNA"/>
</dbReference>
<keyword evidence="1" id="KW-0812">Transmembrane</keyword>
<keyword evidence="3" id="KW-1185">Reference proteome</keyword>
<sequence length="95" mass="11100">MLISLRAIGTCFCFYTAVYLIYFFFTHLQNPILLILAAALFIACWLLTPYAYQQQSRHAYNSTMTIGTLFYNPIIFWGRLFSWPIRALLALFITD</sequence>
<name>A0A151XYD3_9GAMM</name>
<evidence type="ECO:0000256" key="1">
    <source>
        <dbReference type="SAM" id="Phobius"/>
    </source>
</evidence>
<comment type="caution">
    <text evidence="2">The sequence shown here is derived from an EMBL/GenBank/DDBJ whole genome shotgun (WGS) entry which is preliminary data.</text>
</comment>
<gene>
    <name evidence="2" type="ORF">AZH43_17605</name>
</gene>
<feature type="transmembrane region" description="Helical" evidence="1">
    <location>
        <begin position="7"/>
        <end position="25"/>
    </location>
</feature>
<accession>A0A151XYD3</accession>
<organism evidence="2 3">
    <name type="scientific">Acinetobacter pragensis</name>
    <dbReference type="NCBI Taxonomy" id="1806892"/>
    <lineage>
        <taxon>Bacteria</taxon>
        <taxon>Pseudomonadati</taxon>
        <taxon>Pseudomonadota</taxon>
        <taxon>Gammaproteobacteria</taxon>
        <taxon>Moraxellales</taxon>
        <taxon>Moraxellaceae</taxon>
        <taxon>Acinetobacter</taxon>
    </lineage>
</organism>
<feature type="transmembrane region" description="Helical" evidence="1">
    <location>
        <begin position="31"/>
        <end position="48"/>
    </location>
</feature>
<feature type="transmembrane region" description="Helical" evidence="1">
    <location>
        <begin position="69"/>
        <end position="93"/>
    </location>
</feature>
<evidence type="ECO:0000313" key="2">
    <source>
        <dbReference type="EMBL" id="KYQ70674.1"/>
    </source>
</evidence>
<protein>
    <submittedName>
        <fullName evidence="2">Uncharacterized protein</fullName>
    </submittedName>
</protein>
<dbReference type="Proteomes" id="UP000076276">
    <property type="component" value="Unassembled WGS sequence"/>
</dbReference>
<dbReference type="RefSeq" id="WP_081406845.1">
    <property type="nucleotide sequence ID" value="NZ_CBCSIK010000002.1"/>
</dbReference>
<keyword evidence="1" id="KW-0472">Membrane</keyword>
<keyword evidence="1" id="KW-1133">Transmembrane helix</keyword>
<proteinExistence type="predicted"/>
<dbReference type="STRING" id="1806892.AZH43_17605"/>
<evidence type="ECO:0000313" key="3">
    <source>
        <dbReference type="Proteomes" id="UP000076276"/>
    </source>
</evidence>
<dbReference type="AlphaFoldDB" id="A0A151XYD3"/>
<reference evidence="2 3" key="1">
    <citation type="submission" date="2016-03" db="EMBL/GenBank/DDBJ databases">
        <title>Acinetobacter genomospecies 28 strain ANC 4149.</title>
        <authorList>
            <person name="Radolfova-Krizova L."/>
            <person name="Nemec A."/>
        </authorList>
    </citation>
    <scope>NUCLEOTIDE SEQUENCE [LARGE SCALE GENOMIC DNA]</scope>
    <source>
        <strain evidence="2 3">ANC 4149</strain>
    </source>
</reference>